<dbReference type="GeneID" id="41594228"/>
<dbReference type="Pfam" id="PF03241">
    <property type="entry name" value="HpaB"/>
    <property type="match status" value="1"/>
</dbReference>
<dbReference type="InterPro" id="IPR024719">
    <property type="entry name" value="HpaB/PvcC/4-BUDH_C"/>
</dbReference>
<evidence type="ECO:0000256" key="1">
    <source>
        <dbReference type="ARBA" id="ARBA00022630"/>
    </source>
</evidence>
<dbReference type="PANTHER" id="PTHR36117">
    <property type="entry name" value="4-HYDROXYPHENYLACETATE 3-MONOOXYGENASE-RELATED"/>
    <property type="match status" value="1"/>
</dbReference>
<reference evidence="7" key="1">
    <citation type="submission" date="2018-01" db="EMBL/GenBank/DDBJ databases">
        <authorList>
            <person name="Kerou L M."/>
        </authorList>
    </citation>
    <scope>NUCLEOTIDE SEQUENCE [LARGE SCALE GENOMIC DNA]</scope>
    <source>
        <strain evidence="7">SCU2</strain>
    </source>
</reference>
<dbReference type="PIRSF" id="PIRSF000331">
    <property type="entry name" value="HpaA_HpaB"/>
    <property type="match status" value="1"/>
</dbReference>
<protein>
    <submittedName>
        <fullName evidence="6">Putative 4-hydroxybutyryl-CoA dehydratase</fullName>
        <ecNumber evidence="6">4.2.1.120</ecNumber>
    </submittedName>
</protein>
<accession>A0A2K5ANV4</accession>
<evidence type="ECO:0000259" key="5">
    <source>
        <dbReference type="Pfam" id="PF11794"/>
    </source>
</evidence>
<organism evidence="6 7">
    <name type="scientific">Candidatus Nitrosocaldus cavascurensis</name>
    <dbReference type="NCBI Taxonomy" id="2058097"/>
    <lineage>
        <taxon>Archaea</taxon>
        <taxon>Nitrososphaerota</taxon>
        <taxon>Nitrososphaeria</taxon>
        <taxon>Candidatus Nitrosocaldales</taxon>
        <taxon>Candidatus Nitrosocaldaceae</taxon>
        <taxon>Candidatus Nitrosocaldus</taxon>
    </lineage>
</organism>
<dbReference type="SUPFAM" id="SSF47203">
    <property type="entry name" value="Acyl-CoA dehydrogenase C-terminal domain-like"/>
    <property type="match status" value="1"/>
</dbReference>
<dbReference type="InterPro" id="IPR004925">
    <property type="entry name" value="HpaB/PvcC/4-BUDH"/>
</dbReference>
<keyword evidence="3" id="KW-0560">Oxidoreductase</keyword>
<dbReference type="InterPro" id="IPR024674">
    <property type="entry name" value="HpaB/PvcC/4-BUDH_N"/>
</dbReference>
<dbReference type="Gene3D" id="2.40.110.10">
    <property type="entry name" value="Butyryl-CoA Dehydrogenase, subunit A, domain 2"/>
    <property type="match status" value="1"/>
</dbReference>
<keyword evidence="7" id="KW-1185">Reference proteome</keyword>
<name>A0A2K5ANV4_9ARCH</name>
<dbReference type="RefSeq" id="WP_103286387.1">
    <property type="nucleotide sequence ID" value="NZ_LT981265.1"/>
</dbReference>
<dbReference type="KEGG" id="ncv:NCAV_0126"/>
<dbReference type="Gene3D" id="1.20.140.10">
    <property type="entry name" value="Butyryl-CoA Dehydrogenase, subunit A, domain 3"/>
    <property type="match status" value="1"/>
</dbReference>
<dbReference type="GO" id="GO:0043721">
    <property type="term" value="F:4-hydroxybutanoyl-CoA dehydratase activity"/>
    <property type="evidence" value="ECO:0007669"/>
    <property type="project" value="UniProtKB-EC"/>
</dbReference>
<feature type="domain" description="HpaB/PvcC/4-BUDH C-terminal" evidence="4">
    <location>
        <begin position="278"/>
        <end position="477"/>
    </location>
</feature>
<evidence type="ECO:0000259" key="4">
    <source>
        <dbReference type="Pfam" id="PF03241"/>
    </source>
</evidence>
<feature type="domain" description="HpaB/PvcC/4-BUDH N-terminal" evidence="5">
    <location>
        <begin position="5"/>
        <end position="271"/>
    </location>
</feature>
<dbReference type="GO" id="GO:0016627">
    <property type="term" value="F:oxidoreductase activity, acting on the CH-CH group of donors"/>
    <property type="evidence" value="ECO:0007669"/>
    <property type="project" value="InterPro"/>
</dbReference>
<dbReference type="InterPro" id="IPR036250">
    <property type="entry name" value="AcylCo_DH-like_C"/>
</dbReference>
<dbReference type="AlphaFoldDB" id="A0A2K5ANV4"/>
<keyword evidence="2" id="KW-0274">FAD</keyword>
<dbReference type="PANTHER" id="PTHR36117:SF3">
    <property type="entry name" value="4-HYDROXYPHENYLACETATE 3-MONOOXYGENASE-RELATED"/>
    <property type="match status" value="1"/>
</dbReference>
<gene>
    <name evidence="6" type="ORF">NCAV_0126</name>
</gene>
<evidence type="ECO:0000256" key="2">
    <source>
        <dbReference type="ARBA" id="ARBA00022827"/>
    </source>
</evidence>
<dbReference type="EMBL" id="LT981265">
    <property type="protein sequence ID" value="SPC33326.1"/>
    <property type="molecule type" value="Genomic_DNA"/>
</dbReference>
<proteinExistence type="predicted"/>
<dbReference type="Pfam" id="PF11794">
    <property type="entry name" value="HpaB_N"/>
    <property type="match status" value="1"/>
</dbReference>
<dbReference type="InterPro" id="IPR046373">
    <property type="entry name" value="Acyl-CoA_Oxase/DH_mid-dom_sf"/>
</dbReference>
<keyword evidence="1" id="KW-0285">Flavoprotein</keyword>
<dbReference type="EC" id="4.2.1.120" evidence="6"/>
<dbReference type="InterPro" id="IPR009100">
    <property type="entry name" value="AcylCoA_DH/oxidase_NM_dom_sf"/>
</dbReference>
<evidence type="ECO:0000313" key="7">
    <source>
        <dbReference type="Proteomes" id="UP000236248"/>
    </source>
</evidence>
<dbReference type="SUPFAM" id="SSF56645">
    <property type="entry name" value="Acyl-CoA dehydrogenase NM domain-like"/>
    <property type="match status" value="1"/>
</dbReference>
<dbReference type="Proteomes" id="UP000236248">
    <property type="component" value="Chromosome NCAV"/>
</dbReference>
<dbReference type="Gene3D" id="1.10.3140.10">
    <property type="entry name" value="4-hydroxybutyryl-coa dehydratase, domain 1"/>
    <property type="match status" value="1"/>
</dbReference>
<evidence type="ECO:0000313" key="6">
    <source>
        <dbReference type="EMBL" id="SPC33326.1"/>
    </source>
</evidence>
<keyword evidence="6" id="KW-0456">Lyase</keyword>
<sequence length="480" mass="54190">MPLKTQEEFIASLRDGRNVYYNGERVTDVTTHPVLSIFVNHWSLIYKAKHDPKVKDIFVKRLDEYGEASAYFNIPRNADDLLARAKLIEATTAYCNGQFNIAQAIGTDALFALMSICSEVDKRYGTRYYQNVLRFYDRCVREDLAMAVAQTDVKGDRSKRPHEQDDPDAYVHIVERRSDGIVVRGAKVHTTGTQAVNEIIVLPTRNMLAEDRDYAVAFAIPANDKNVKIISRAQASKELGEFDYPMSVKATAQETLTVFDDVFVPNERIFLAGEYEYAGALARLFALWHRFTAISYKPPIGDQLLGAAALIAEYNGISKYPHVRSKIVKLIRYVETIRACIRAAAVEHKVYPAGIAVPNPVYVYIGKYHLADNFHDAAKTVQDLAGGLVITQPTTRDLENPETAKYIEKYLKTRHDVPAKNRLKVLNYIRDLTASTYTGGYNYVLSVHGEGSLEAQIISTYTEYDVDRCVRYVKSLLNIE</sequence>
<evidence type="ECO:0000256" key="3">
    <source>
        <dbReference type="ARBA" id="ARBA00023002"/>
    </source>
</evidence>